<dbReference type="GO" id="GO:0051301">
    <property type="term" value="P:cell division"/>
    <property type="evidence" value="ECO:0007669"/>
    <property type="project" value="UniProtKB-KW"/>
</dbReference>
<dbReference type="Gene3D" id="3.10.20.310">
    <property type="entry name" value="membrane protein fhac"/>
    <property type="match status" value="1"/>
</dbReference>
<gene>
    <name evidence="9" type="ORF">HGMM_OP4C481</name>
</gene>
<protein>
    <recommendedName>
        <fullName evidence="8">POTRA domain-containing protein</fullName>
    </recommendedName>
</protein>
<reference evidence="9" key="1">
    <citation type="journal article" date="2005" name="Environ. Microbiol.">
        <title>Genetic and functional properties of uncultivated thermophilic crenarchaeotes from a subsurface gold mine as revealed by analysis of genome fragments.</title>
        <authorList>
            <person name="Nunoura T."/>
            <person name="Hirayama H."/>
            <person name="Takami H."/>
            <person name="Oida H."/>
            <person name="Nishi S."/>
            <person name="Shimamura S."/>
            <person name="Suzuki Y."/>
            <person name="Inagaki F."/>
            <person name="Takai K."/>
            <person name="Nealson K.H."/>
            <person name="Horikoshi K."/>
        </authorList>
    </citation>
    <scope>NUCLEOTIDE SEQUENCE</scope>
</reference>
<dbReference type="InterPro" id="IPR034746">
    <property type="entry name" value="POTRA"/>
</dbReference>
<reference evidence="9" key="2">
    <citation type="journal article" date="2012" name="PLoS ONE">
        <title>A Deeply Branching Thermophilic Bacterium with an Ancient Acetyl-CoA Pathway Dominates a Subsurface Ecosystem.</title>
        <authorList>
            <person name="Takami H."/>
            <person name="Noguchi H."/>
            <person name="Takaki Y."/>
            <person name="Uchiyama I."/>
            <person name="Toyoda A."/>
            <person name="Nishi S."/>
            <person name="Chee G.-J."/>
            <person name="Arai W."/>
            <person name="Nunoura T."/>
            <person name="Itoh T."/>
            <person name="Hattori M."/>
            <person name="Takai K."/>
        </authorList>
    </citation>
    <scope>NUCLEOTIDE SEQUENCE</scope>
</reference>
<evidence type="ECO:0000256" key="6">
    <source>
        <dbReference type="ARBA" id="ARBA00023136"/>
    </source>
</evidence>
<evidence type="ECO:0000256" key="2">
    <source>
        <dbReference type="ARBA" id="ARBA00022475"/>
    </source>
</evidence>
<keyword evidence="3" id="KW-0132">Cell division</keyword>
<keyword evidence="6" id="KW-0472">Membrane</keyword>
<evidence type="ECO:0000256" key="4">
    <source>
        <dbReference type="ARBA" id="ARBA00022692"/>
    </source>
</evidence>
<evidence type="ECO:0000259" key="8">
    <source>
        <dbReference type="PROSITE" id="PS51779"/>
    </source>
</evidence>
<dbReference type="InterPro" id="IPR013685">
    <property type="entry name" value="POTRA_FtsQ_type"/>
</dbReference>
<feature type="domain" description="POTRA" evidence="8">
    <location>
        <begin position="25"/>
        <end position="93"/>
    </location>
</feature>
<evidence type="ECO:0000256" key="7">
    <source>
        <dbReference type="ARBA" id="ARBA00023306"/>
    </source>
</evidence>
<organism evidence="9">
    <name type="scientific">Acetithermum autotrophicum</name>
    <dbReference type="NCBI Taxonomy" id="1446466"/>
    <lineage>
        <taxon>Bacteria</taxon>
        <taxon>Candidatus Bipolaricaulota</taxon>
        <taxon>Candidatus Acetithermum</taxon>
    </lineage>
</organism>
<dbReference type="Pfam" id="PF08478">
    <property type="entry name" value="POTRA_1"/>
    <property type="match status" value="1"/>
</dbReference>
<proteinExistence type="predicted"/>
<keyword evidence="2" id="KW-1003">Cell membrane</keyword>
<dbReference type="InterPro" id="IPR050487">
    <property type="entry name" value="FtsQ_DivIB"/>
</dbReference>
<evidence type="ECO:0000256" key="1">
    <source>
        <dbReference type="ARBA" id="ARBA00004370"/>
    </source>
</evidence>
<keyword evidence="5" id="KW-1133">Transmembrane helix</keyword>
<keyword evidence="7" id="KW-0131">Cell cycle</keyword>
<evidence type="ECO:0000256" key="5">
    <source>
        <dbReference type="ARBA" id="ARBA00022989"/>
    </source>
</evidence>
<dbReference type="PROSITE" id="PS51779">
    <property type="entry name" value="POTRA"/>
    <property type="match status" value="1"/>
</dbReference>
<dbReference type="PANTHER" id="PTHR37820:SF1">
    <property type="entry name" value="CELL DIVISION PROTEIN FTSQ"/>
    <property type="match status" value="1"/>
</dbReference>
<keyword evidence="4" id="KW-0812">Transmembrane</keyword>
<dbReference type="AlphaFoldDB" id="H5STJ5"/>
<dbReference type="PANTHER" id="PTHR37820">
    <property type="entry name" value="CELL DIVISION PROTEIN DIVIB"/>
    <property type="match status" value="1"/>
</dbReference>
<comment type="subcellular location">
    <subcellularLocation>
        <location evidence="1">Membrane</location>
    </subcellularLocation>
</comment>
<name>H5STJ5_ACEAU</name>
<dbReference type="GO" id="GO:0005886">
    <property type="term" value="C:plasma membrane"/>
    <property type="evidence" value="ECO:0007669"/>
    <property type="project" value="TreeGrafter"/>
</dbReference>
<dbReference type="EMBL" id="AP011803">
    <property type="protein sequence ID" value="BAL59845.1"/>
    <property type="molecule type" value="Genomic_DNA"/>
</dbReference>
<evidence type="ECO:0000256" key="3">
    <source>
        <dbReference type="ARBA" id="ARBA00022618"/>
    </source>
</evidence>
<evidence type="ECO:0000313" key="9">
    <source>
        <dbReference type="EMBL" id="BAL59845.1"/>
    </source>
</evidence>
<sequence>MIIRASIVLVLGIVAVSRVPWQELLAIREIAVKGGERIQAETVLQRFPIQIGMNWLTADTAAARQALLRLPDVREAHVARAWWGRVLVTLVEREPLVVVQKDKQLFWMDSEGVLYRPAERAFGPVVVEPDLIETERGPRLADLFLLVPLGALLTSPGNFLNRIATVRFEGSTMKLSLRHGPDVWLTAYDVRGEVLRLQRVLRALAGRPVSTIDLRFDHVVVISEKR</sequence>
<accession>H5STJ5</accession>